<dbReference type="InterPro" id="IPR006936">
    <property type="entry name" value="ALOG_dom"/>
</dbReference>
<evidence type="ECO:0000256" key="4">
    <source>
        <dbReference type="ARBA" id="ARBA00023125"/>
    </source>
</evidence>
<dbReference type="PANTHER" id="PTHR31165:SF2">
    <property type="entry name" value="ALOG DOMAIN-CONTAINING PROTEIN"/>
    <property type="match status" value="1"/>
</dbReference>
<evidence type="ECO:0000259" key="9">
    <source>
        <dbReference type="PROSITE" id="PS51898"/>
    </source>
</evidence>
<dbReference type="InterPro" id="IPR002104">
    <property type="entry name" value="Integrase_catalytic"/>
</dbReference>
<keyword evidence="11" id="KW-1185">Reference proteome</keyword>
<comment type="similarity">
    <text evidence="2">Belongs to the plant homeotic and developmental regulators ALOG protein family.</text>
</comment>
<comment type="caution">
    <text evidence="10">The sequence shown here is derived from an EMBL/GenBank/DDBJ whole genome shotgun (WGS) entry which is preliminary data.</text>
</comment>
<dbReference type="AlphaFoldDB" id="A0A9X0CCP8"/>
<comment type="subcellular location">
    <subcellularLocation>
        <location evidence="1">Nucleus</location>
    </subcellularLocation>
</comment>
<feature type="domain" description="ALOG" evidence="8">
    <location>
        <begin position="71"/>
        <end position="204"/>
    </location>
</feature>
<dbReference type="GO" id="GO:0006310">
    <property type="term" value="P:DNA recombination"/>
    <property type="evidence" value="ECO:0007669"/>
    <property type="project" value="UniProtKB-KW"/>
</dbReference>
<evidence type="ECO:0000313" key="11">
    <source>
        <dbReference type="Proteomes" id="UP001163046"/>
    </source>
</evidence>
<dbReference type="OrthoDB" id="1101852at2759"/>
<dbReference type="PROSITE" id="PS51697">
    <property type="entry name" value="ALOG"/>
    <property type="match status" value="1"/>
</dbReference>
<dbReference type="GO" id="GO:0005634">
    <property type="term" value="C:nucleus"/>
    <property type="evidence" value="ECO:0007669"/>
    <property type="project" value="UniProtKB-SubCell"/>
</dbReference>
<sequence>MGPFQRPRIWKPAAPCPECGYLNDMDYNFCQRCGFRNISLVSSSPLKRLKIDFQVIDDRLSQLAEAKSSKSYERQKSSLYNQLLNFLSSLPVPKTLYSASPADIRKFLVWKDNSGKTTVHRLACPALGQHKGNSCSCPTRLAAGTVDSIIGKLRSIFVQEGLGGEWDDRLGIGNPVSNPSIKAYLKCVREEQAQARVQPQKAIPLFSDKFSAIARFILSKLENPCISPSLLYVLSRDLSFFSIDFFSGDRSSDLGRTKSREVLFFPDSSGLLFNHTFGKTLRGSSAHSFSVRRCDNSIICPVKNFQLYLSICRLINIQISEGYLFRATTKAGHVSDKPFIGSAVYNRFKQYLKDTGLDEGETPHSFRSGCSITLELLGVPKETIAKHLGWRSIGMVDHYNDLAKFATPGNPAKVLSSAACSDGASSSKDVTSSYKSVNELKNFKPVFL</sequence>
<dbReference type="GO" id="GO:0015074">
    <property type="term" value="P:DNA integration"/>
    <property type="evidence" value="ECO:0007669"/>
    <property type="project" value="InterPro"/>
</dbReference>
<keyword evidence="3" id="KW-0805">Transcription regulation</keyword>
<evidence type="ECO:0000256" key="5">
    <source>
        <dbReference type="ARBA" id="ARBA00023163"/>
    </source>
</evidence>
<keyword evidence="7" id="KW-0539">Nucleus</keyword>
<evidence type="ECO:0000256" key="7">
    <source>
        <dbReference type="ARBA" id="ARBA00023242"/>
    </source>
</evidence>
<accession>A0A9X0CCP8</accession>
<dbReference type="PROSITE" id="PS51898">
    <property type="entry name" value="TYR_RECOMBINASE"/>
    <property type="match status" value="1"/>
</dbReference>
<evidence type="ECO:0000313" key="10">
    <source>
        <dbReference type="EMBL" id="KAJ7319468.1"/>
    </source>
</evidence>
<keyword evidence="4" id="KW-0238">DNA-binding</keyword>
<evidence type="ECO:0000256" key="6">
    <source>
        <dbReference type="ARBA" id="ARBA00023172"/>
    </source>
</evidence>
<dbReference type="SUPFAM" id="SSF56349">
    <property type="entry name" value="DNA breaking-rejoining enzymes"/>
    <property type="match status" value="1"/>
</dbReference>
<dbReference type="Gene3D" id="1.10.443.10">
    <property type="entry name" value="Intergrase catalytic core"/>
    <property type="match status" value="1"/>
</dbReference>
<evidence type="ECO:0000259" key="8">
    <source>
        <dbReference type="PROSITE" id="PS51697"/>
    </source>
</evidence>
<keyword evidence="5" id="KW-0804">Transcription</keyword>
<dbReference type="GO" id="GO:0003677">
    <property type="term" value="F:DNA binding"/>
    <property type="evidence" value="ECO:0007669"/>
    <property type="project" value="UniProtKB-KW"/>
</dbReference>
<dbReference type="GO" id="GO:0009299">
    <property type="term" value="P:mRNA transcription"/>
    <property type="evidence" value="ECO:0007669"/>
    <property type="project" value="TreeGrafter"/>
</dbReference>
<feature type="domain" description="Tyr recombinase" evidence="9">
    <location>
        <begin position="202"/>
        <end position="416"/>
    </location>
</feature>
<dbReference type="Proteomes" id="UP001163046">
    <property type="component" value="Unassembled WGS sequence"/>
</dbReference>
<name>A0A9X0CCP8_9CNID</name>
<dbReference type="InterPro" id="IPR040222">
    <property type="entry name" value="ALOG"/>
</dbReference>
<organism evidence="10 11">
    <name type="scientific">Desmophyllum pertusum</name>
    <dbReference type="NCBI Taxonomy" id="174260"/>
    <lineage>
        <taxon>Eukaryota</taxon>
        <taxon>Metazoa</taxon>
        <taxon>Cnidaria</taxon>
        <taxon>Anthozoa</taxon>
        <taxon>Hexacorallia</taxon>
        <taxon>Scleractinia</taxon>
        <taxon>Caryophylliina</taxon>
        <taxon>Caryophylliidae</taxon>
        <taxon>Desmophyllum</taxon>
    </lineage>
</organism>
<dbReference type="EMBL" id="MU827835">
    <property type="protein sequence ID" value="KAJ7319468.1"/>
    <property type="molecule type" value="Genomic_DNA"/>
</dbReference>
<evidence type="ECO:0000256" key="3">
    <source>
        <dbReference type="ARBA" id="ARBA00023015"/>
    </source>
</evidence>
<proteinExistence type="inferred from homology"/>
<dbReference type="InterPro" id="IPR011010">
    <property type="entry name" value="DNA_brk_join_enz"/>
</dbReference>
<evidence type="ECO:0000256" key="2">
    <source>
        <dbReference type="ARBA" id="ARBA00010308"/>
    </source>
</evidence>
<dbReference type="InterPro" id="IPR013762">
    <property type="entry name" value="Integrase-like_cat_sf"/>
</dbReference>
<dbReference type="Pfam" id="PF04852">
    <property type="entry name" value="ALOG_dom"/>
    <property type="match status" value="1"/>
</dbReference>
<dbReference type="PANTHER" id="PTHR31165">
    <property type="entry name" value="PROTEIN G1-LIKE2"/>
    <property type="match status" value="1"/>
</dbReference>
<evidence type="ECO:0000256" key="1">
    <source>
        <dbReference type="ARBA" id="ARBA00004123"/>
    </source>
</evidence>
<keyword evidence="6" id="KW-0233">DNA recombination</keyword>
<gene>
    <name evidence="10" type="ORF">OS493_036111</name>
</gene>
<protein>
    <submittedName>
        <fullName evidence="10">Uncharacterized protein</fullName>
    </submittedName>
</protein>
<dbReference type="Pfam" id="PF00589">
    <property type="entry name" value="Phage_integrase"/>
    <property type="match status" value="1"/>
</dbReference>
<reference evidence="10" key="1">
    <citation type="submission" date="2023-01" db="EMBL/GenBank/DDBJ databases">
        <title>Genome assembly of the deep-sea coral Lophelia pertusa.</title>
        <authorList>
            <person name="Herrera S."/>
            <person name="Cordes E."/>
        </authorList>
    </citation>
    <scope>NUCLEOTIDE SEQUENCE</scope>
    <source>
        <strain evidence="10">USNM1676648</strain>
        <tissue evidence="10">Polyp</tissue>
    </source>
</reference>